<feature type="compositionally biased region" description="Basic and acidic residues" evidence="1">
    <location>
        <begin position="116"/>
        <end position="125"/>
    </location>
</feature>
<protein>
    <submittedName>
        <fullName evidence="2">Uncharacterized protein</fullName>
    </submittedName>
</protein>
<dbReference type="Proteomes" id="UP001295423">
    <property type="component" value="Unassembled WGS sequence"/>
</dbReference>
<evidence type="ECO:0000313" key="3">
    <source>
        <dbReference type="Proteomes" id="UP001295423"/>
    </source>
</evidence>
<dbReference type="AlphaFoldDB" id="A0AAD2CPY2"/>
<proteinExistence type="predicted"/>
<feature type="compositionally biased region" description="Acidic residues" evidence="1">
    <location>
        <begin position="102"/>
        <end position="115"/>
    </location>
</feature>
<sequence>MVIWNAPAVIMNLLDSRLSIKVLPLHHIPSQRFGHHDVHPAWWKIWHKFAYEEEIEEESMNKRRIVNYSTEFFDLLMGRETFEGLSQQSNLSHDNDHYNDHCEDDIDEDDVDDSEDGSHDEDVSDKCDFNANAVLEAETDADLDVGDGGDNVPFGGMVLLVN</sequence>
<dbReference type="EMBL" id="CAKOGP040000746">
    <property type="protein sequence ID" value="CAJ1938654.1"/>
    <property type="molecule type" value="Genomic_DNA"/>
</dbReference>
<organism evidence="2 3">
    <name type="scientific">Cylindrotheca closterium</name>
    <dbReference type="NCBI Taxonomy" id="2856"/>
    <lineage>
        <taxon>Eukaryota</taxon>
        <taxon>Sar</taxon>
        <taxon>Stramenopiles</taxon>
        <taxon>Ochrophyta</taxon>
        <taxon>Bacillariophyta</taxon>
        <taxon>Bacillariophyceae</taxon>
        <taxon>Bacillariophycidae</taxon>
        <taxon>Bacillariales</taxon>
        <taxon>Bacillariaceae</taxon>
        <taxon>Cylindrotheca</taxon>
    </lineage>
</organism>
<reference evidence="2" key="1">
    <citation type="submission" date="2023-08" db="EMBL/GenBank/DDBJ databases">
        <authorList>
            <person name="Audoor S."/>
            <person name="Bilcke G."/>
        </authorList>
    </citation>
    <scope>NUCLEOTIDE SEQUENCE</scope>
</reference>
<gene>
    <name evidence="2" type="ORF">CYCCA115_LOCUS6222</name>
</gene>
<comment type="caution">
    <text evidence="2">The sequence shown here is derived from an EMBL/GenBank/DDBJ whole genome shotgun (WGS) entry which is preliminary data.</text>
</comment>
<name>A0AAD2CPY2_9STRA</name>
<accession>A0AAD2CPY2</accession>
<keyword evidence="3" id="KW-1185">Reference proteome</keyword>
<feature type="region of interest" description="Disordered" evidence="1">
    <location>
        <begin position="87"/>
        <end position="125"/>
    </location>
</feature>
<evidence type="ECO:0000313" key="2">
    <source>
        <dbReference type="EMBL" id="CAJ1938654.1"/>
    </source>
</evidence>
<evidence type="ECO:0000256" key="1">
    <source>
        <dbReference type="SAM" id="MobiDB-lite"/>
    </source>
</evidence>